<organism evidence="12 13">
    <name type="scientific">Candidatus Companilactobacillus pullicola</name>
    <dbReference type="NCBI Taxonomy" id="2838523"/>
    <lineage>
        <taxon>Bacteria</taxon>
        <taxon>Bacillati</taxon>
        <taxon>Bacillota</taxon>
        <taxon>Bacilli</taxon>
        <taxon>Lactobacillales</taxon>
        <taxon>Lactobacillaceae</taxon>
        <taxon>Companilactobacillus</taxon>
    </lineage>
</organism>
<evidence type="ECO:0000259" key="11">
    <source>
        <dbReference type="PROSITE" id="PS51900"/>
    </source>
</evidence>
<dbReference type="GO" id="GO:0007059">
    <property type="term" value="P:chromosome segregation"/>
    <property type="evidence" value="ECO:0007669"/>
    <property type="project" value="UniProtKB-KW"/>
</dbReference>
<keyword evidence="2" id="KW-0963">Cytoplasm</keyword>
<dbReference type="GO" id="GO:0051301">
    <property type="term" value="P:cell division"/>
    <property type="evidence" value="ECO:0007669"/>
    <property type="project" value="UniProtKB-KW"/>
</dbReference>
<dbReference type="CDD" id="cd00397">
    <property type="entry name" value="DNA_BRE_C"/>
    <property type="match status" value="1"/>
</dbReference>
<evidence type="ECO:0000313" key="12">
    <source>
        <dbReference type="EMBL" id="HIY92087.1"/>
    </source>
</evidence>
<dbReference type="Gene3D" id="1.10.150.130">
    <property type="match status" value="1"/>
</dbReference>
<keyword evidence="5" id="KW-0229">DNA integration</keyword>
<dbReference type="GO" id="GO:0005737">
    <property type="term" value="C:cytoplasm"/>
    <property type="evidence" value="ECO:0007669"/>
    <property type="project" value="UniProtKB-SubCell"/>
</dbReference>
<dbReference type="GO" id="GO:0003677">
    <property type="term" value="F:DNA binding"/>
    <property type="evidence" value="ECO:0007669"/>
    <property type="project" value="UniProtKB-UniRule"/>
</dbReference>
<sequence length="361" mass="41809">MPNTKAKDNSNRDQDRYNNLIQEEVNRMPDYVRDYQIETNHSVLTEYQYLTEFRRFFDWLRSAGISDAPDNKHISTDTLSKLRSKDISFYIDYLQHVPNKQGKNNSPATINRSLNALRSLFHYLTVVAEDENGDPYFDRNVMLKVQSLKSGQTLNARARILETKMYRGEKKHELISFIENDYINVCSPQSKPGFYQNKERDIALIATLLGTAARRSEVANMDVKDIHMDEGLVDLLRKGGAWDTVPIAPWTLPYIKRYLDIREQRYHATKQDKALFLTRYQGKTKRITADSINNVVKKYSTAFGRPTTAHKLRHTTASEIFENEKDQVLVSQQLGQSGTSATDLYTHVDQKKQRDAMNKLK</sequence>
<feature type="domain" description="Tyr recombinase" evidence="10">
    <location>
        <begin position="173"/>
        <end position="358"/>
    </location>
</feature>
<comment type="subcellular location">
    <subcellularLocation>
        <location evidence="1">Cytoplasm</location>
    </subcellularLocation>
</comment>
<dbReference type="PROSITE" id="PS51900">
    <property type="entry name" value="CB"/>
    <property type="match status" value="1"/>
</dbReference>
<dbReference type="EMBL" id="DXCM01000025">
    <property type="protein sequence ID" value="HIY92087.1"/>
    <property type="molecule type" value="Genomic_DNA"/>
</dbReference>
<evidence type="ECO:0000256" key="2">
    <source>
        <dbReference type="ARBA" id="ARBA00022490"/>
    </source>
</evidence>
<evidence type="ECO:0000256" key="9">
    <source>
        <dbReference type="PROSITE-ProRule" id="PRU01248"/>
    </source>
</evidence>
<dbReference type="InterPro" id="IPR013762">
    <property type="entry name" value="Integrase-like_cat_sf"/>
</dbReference>
<dbReference type="InterPro" id="IPR044068">
    <property type="entry name" value="CB"/>
</dbReference>
<dbReference type="SUPFAM" id="SSF56349">
    <property type="entry name" value="DNA breaking-rejoining enzymes"/>
    <property type="match status" value="1"/>
</dbReference>
<dbReference type="Proteomes" id="UP000824013">
    <property type="component" value="Unassembled WGS sequence"/>
</dbReference>
<evidence type="ECO:0000256" key="4">
    <source>
        <dbReference type="ARBA" id="ARBA00022829"/>
    </source>
</evidence>
<dbReference type="GO" id="GO:0015074">
    <property type="term" value="P:DNA integration"/>
    <property type="evidence" value="ECO:0007669"/>
    <property type="project" value="UniProtKB-KW"/>
</dbReference>
<keyword evidence="8" id="KW-0131">Cell cycle</keyword>
<protein>
    <submittedName>
        <fullName evidence="12">Tyrosine recombinase XerS</fullName>
    </submittedName>
</protein>
<evidence type="ECO:0000313" key="13">
    <source>
        <dbReference type="Proteomes" id="UP000824013"/>
    </source>
</evidence>
<dbReference type="InterPro" id="IPR011010">
    <property type="entry name" value="DNA_brk_join_enz"/>
</dbReference>
<feature type="domain" description="Core-binding (CB)" evidence="11">
    <location>
        <begin position="26"/>
        <end position="125"/>
    </location>
</feature>
<keyword evidence="6 9" id="KW-0238">DNA-binding</keyword>
<dbReference type="InterPro" id="IPR002104">
    <property type="entry name" value="Integrase_catalytic"/>
</dbReference>
<keyword evidence="4" id="KW-0159">Chromosome partition</keyword>
<evidence type="ECO:0000256" key="7">
    <source>
        <dbReference type="ARBA" id="ARBA00023172"/>
    </source>
</evidence>
<evidence type="ECO:0000256" key="3">
    <source>
        <dbReference type="ARBA" id="ARBA00022618"/>
    </source>
</evidence>
<keyword evidence="3" id="KW-0132">Cell division</keyword>
<evidence type="ECO:0000259" key="10">
    <source>
        <dbReference type="PROSITE" id="PS51898"/>
    </source>
</evidence>
<dbReference type="AlphaFoldDB" id="A0A9D2CN69"/>
<proteinExistence type="predicted"/>
<evidence type="ECO:0000256" key="8">
    <source>
        <dbReference type="ARBA" id="ARBA00023306"/>
    </source>
</evidence>
<gene>
    <name evidence="12" type="primary">xerS</name>
    <name evidence="12" type="ORF">H9820_03965</name>
</gene>
<name>A0A9D2CN69_9LACO</name>
<dbReference type="GO" id="GO:0006310">
    <property type="term" value="P:DNA recombination"/>
    <property type="evidence" value="ECO:0007669"/>
    <property type="project" value="UniProtKB-KW"/>
</dbReference>
<evidence type="ECO:0000256" key="6">
    <source>
        <dbReference type="ARBA" id="ARBA00023125"/>
    </source>
</evidence>
<keyword evidence="7" id="KW-0233">DNA recombination</keyword>
<dbReference type="PANTHER" id="PTHR30349:SF77">
    <property type="entry name" value="TYROSINE RECOMBINASE XERC"/>
    <property type="match status" value="1"/>
</dbReference>
<accession>A0A9D2CN69</accession>
<dbReference type="PROSITE" id="PS51898">
    <property type="entry name" value="TYR_RECOMBINASE"/>
    <property type="match status" value="1"/>
</dbReference>
<dbReference type="Pfam" id="PF00589">
    <property type="entry name" value="Phage_integrase"/>
    <property type="match status" value="1"/>
</dbReference>
<dbReference type="InterPro" id="IPR010998">
    <property type="entry name" value="Integrase_recombinase_N"/>
</dbReference>
<evidence type="ECO:0000256" key="5">
    <source>
        <dbReference type="ARBA" id="ARBA00022908"/>
    </source>
</evidence>
<reference evidence="12" key="2">
    <citation type="submission" date="2021-04" db="EMBL/GenBank/DDBJ databases">
        <authorList>
            <person name="Gilroy R."/>
        </authorList>
    </citation>
    <scope>NUCLEOTIDE SEQUENCE</scope>
    <source>
        <strain evidence="12">3204</strain>
    </source>
</reference>
<dbReference type="InterPro" id="IPR050090">
    <property type="entry name" value="Tyrosine_recombinase_XerCD"/>
</dbReference>
<evidence type="ECO:0000256" key="1">
    <source>
        <dbReference type="ARBA" id="ARBA00004496"/>
    </source>
</evidence>
<comment type="caution">
    <text evidence="12">The sequence shown here is derived from an EMBL/GenBank/DDBJ whole genome shotgun (WGS) entry which is preliminary data.</text>
</comment>
<reference evidence="12" key="1">
    <citation type="journal article" date="2021" name="PeerJ">
        <title>Extensive microbial diversity within the chicken gut microbiome revealed by metagenomics and culture.</title>
        <authorList>
            <person name="Gilroy R."/>
            <person name="Ravi A."/>
            <person name="Getino M."/>
            <person name="Pursley I."/>
            <person name="Horton D.L."/>
            <person name="Alikhan N.F."/>
            <person name="Baker D."/>
            <person name="Gharbi K."/>
            <person name="Hall N."/>
            <person name="Watson M."/>
            <person name="Adriaenssens E.M."/>
            <person name="Foster-Nyarko E."/>
            <person name="Jarju S."/>
            <person name="Secka A."/>
            <person name="Antonio M."/>
            <person name="Oren A."/>
            <person name="Chaudhuri R.R."/>
            <person name="La Ragione R."/>
            <person name="Hildebrand F."/>
            <person name="Pallen M.J."/>
        </authorList>
    </citation>
    <scope>NUCLEOTIDE SEQUENCE</scope>
    <source>
        <strain evidence="12">3204</strain>
    </source>
</reference>
<dbReference type="NCBIfam" id="NF003462">
    <property type="entry name" value="PRK05084.1"/>
    <property type="match status" value="1"/>
</dbReference>
<dbReference type="PANTHER" id="PTHR30349">
    <property type="entry name" value="PHAGE INTEGRASE-RELATED"/>
    <property type="match status" value="1"/>
</dbReference>
<dbReference type="Gene3D" id="1.10.443.10">
    <property type="entry name" value="Intergrase catalytic core"/>
    <property type="match status" value="1"/>
</dbReference>